<feature type="domain" description="Acyltransferase 3" evidence="2">
    <location>
        <begin position="12"/>
        <end position="229"/>
    </location>
</feature>
<name>A0ABW0T3Z4_9HYPH</name>
<dbReference type="EMBL" id="JBHSNB010000001">
    <property type="protein sequence ID" value="MFC5583695.1"/>
    <property type="molecule type" value="Genomic_DNA"/>
</dbReference>
<organism evidence="3 4">
    <name type="scientific">Nitratireductor kimnyeongensis</name>
    <dbReference type="NCBI Taxonomy" id="430679"/>
    <lineage>
        <taxon>Bacteria</taxon>
        <taxon>Pseudomonadati</taxon>
        <taxon>Pseudomonadota</taxon>
        <taxon>Alphaproteobacteria</taxon>
        <taxon>Hyphomicrobiales</taxon>
        <taxon>Phyllobacteriaceae</taxon>
        <taxon>Nitratireductor</taxon>
    </lineage>
</organism>
<proteinExistence type="predicted"/>
<dbReference type="InterPro" id="IPR050879">
    <property type="entry name" value="Acyltransferase_3"/>
</dbReference>
<reference evidence="4" key="1">
    <citation type="journal article" date="2019" name="Int. J. Syst. Evol. Microbiol.">
        <title>The Global Catalogue of Microorganisms (GCM) 10K type strain sequencing project: providing services to taxonomists for standard genome sequencing and annotation.</title>
        <authorList>
            <consortium name="The Broad Institute Genomics Platform"/>
            <consortium name="The Broad Institute Genome Sequencing Center for Infectious Disease"/>
            <person name="Wu L."/>
            <person name="Ma J."/>
        </authorList>
    </citation>
    <scope>NUCLEOTIDE SEQUENCE [LARGE SCALE GENOMIC DNA]</scope>
    <source>
        <strain evidence="4">JCM 3366</strain>
    </source>
</reference>
<evidence type="ECO:0000313" key="4">
    <source>
        <dbReference type="Proteomes" id="UP001596107"/>
    </source>
</evidence>
<protein>
    <submittedName>
        <fullName evidence="3">Acyltransferase family protein</fullName>
        <ecNumber evidence="3">2.3.-.-</ecNumber>
    </submittedName>
</protein>
<evidence type="ECO:0000259" key="2">
    <source>
        <dbReference type="Pfam" id="PF01757"/>
    </source>
</evidence>
<dbReference type="Pfam" id="PF01757">
    <property type="entry name" value="Acyl_transf_3"/>
    <property type="match status" value="1"/>
</dbReference>
<keyword evidence="4" id="KW-1185">Reference proteome</keyword>
<feature type="transmembrane region" description="Helical" evidence="1">
    <location>
        <begin position="212"/>
        <end position="231"/>
    </location>
</feature>
<dbReference type="PANTHER" id="PTHR23028:SF53">
    <property type="entry name" value="ACYL_TRANSF_3 DOMAIN-CONTAINING PROTEIN"/>
    <property type="match status" value="1"/>
</dbReference>
<gene>
    <name evidence="3" type="ORF">ACFPOD_01090</name>
</gene>
<accession>A0ABW0T3Z4</accession>
<feature type="transmembrane region" description="Helical" evidence="1">
    <location>
        <begin position="183"/>
        <end position="205"/>
    </location>
</feature>
<feature type="transmembrane region" description="Helical" evidence="1">
    <location>
        <begin position="53"/>
        <end position="69"/>
    </location>
</feature>
<keyword evidence="1" id="KW-0472">Membrane</keyword>
<comment type="caution">
    <text evidence="3">The sequence shown here is derived from an EMBL/GenBank/DDBJ whole genome shotgun (WGS) entry which is preliminary data.</text>
</comment>
<keyword evidence="1" id="KW-0812">Transmembrane</keyword>
<dbReference type="PANTHER" id="PTHR23028">
    <property type="entry name" value="ACETYLTRANSFERASE"/>
    <property type="match status" value="1"/>
</dbReference>
<dbReference type="GO" id="GO:0016746">
    <property type="term" value="F:acyltransferase activity"/>
    <property type="evidence" value="ECO:0007669"/>
    <property type="project" value="UniProtKB-KW"/>
</dbReference>
<dbReference type="InterPro" id="IPR002656">
    <property type="entry name" value="Acyl_transf_3_dom"/>
</dbReference>
<evidence type="ECO:0000256" key="1">
    <source>
        <dbReference type="SAM" id="Phobius"/>
    </source>
</evidence>
<keyword evidence="1" id="KW-1133">Transmembrane helix</keyword>
<feature type="transmembrane region" description="Helical" evidence="1">
    <location>
        <begin position="159"/>
        <end position="177"/>
    </location>
</feature>
<dbReference type="Proteomes" id="UP001596107">
    <property type="component" value="Unassembled WGS sequence"/>
</dbReference>
<keyword evidence="3" id="KW-0012">Acyltransferase</keyword>
<sequence length="249" mass="27724">MKGSSSGQYYEKLDHVRALAAFLVFSWHTTHMRGAIPPSYVPSFPPVSLFEEGHIGVALFMTLSGYLFAKIINGRPIDVGAFLYNRILRLFPLLFVTLAVGYGLLWSRGMSLETIFSTAYVGFIFPRWPNGAWSIAVELHFYLLLPILLPIAWKHPQTLLALIVMMIFIRAAIYLDGWNIRNASYWTIIGRIDQFLAGMAAFCLLKGRTARSWYFAVAAVAFIASGIGSMLKAVTMAAKAAHGGFVRPH</sequence>
<feature type="transmembrane region" description="Helical" evidence="1">
    <location>
        <begin position="90"/>
        <end position="111"/>
    </location>
</feature>
<dbReference type="RefSeq" id="WP_223020440.1">
    <property type="nucleotide sequence ID" value="NZ_CP078143.1"/>
</dbReference>
<feature type="transmembrane region" description="Helical" evidence="1">
    <location>
        <begin position="131"/>
        <end position="152"/>
    </location>
</feature>
<keyword evidence="3" id="KW-0808">Transferase</keyword>
<evidence type="ECO:0000313" key="3">
    <source>
        <dbReference type="EMBL" id="MFC5583695.1"/>
    </source>
</evidence>
<dbReference type="EC" id="2.3.-.-" evidence="3"/>